<keyword evidence="2" id="KW-0472">Membrane</keyword>
<dbReference type="EMBL" id="JABCQO010000010">
    <property type="protein sequence ID" value="MBF0877448.1"/>
    <property type="molecule type" value="Genomic_DNA"/>
</dbReference>
<keyword evidence="2" id="KW-1133">Transmembrane helix</keyword>
<dbReference type="Proteomes" id="UP000630952">
    <property type="component" value="Unassembled WGS sequence"/>
</dbReference>
<keyword evidence="1" id="KW-0175">Coiled coil</keyword>
<accession>A0ABR9YFK1</accession>
<evidence type="ECO:0000313" key="3">
    <source>
        <dbReference type="EMBL" id="MBF0877448.1"/>
    </source>
</evidence>
<dbReference type="RefSeq" id="WP_194255818.1">
    <property type="nucleotide sequence ID" value="NZ_JABCQO010000010.1"/>
</dbReference>
<gene>
    <name evidence="3" type="ORF">HKD21_11400</name>
</gene>
<reference evidence="3" key="2">
    <citation type="submission" date="2020-11" db="EMBL/GenBank/DDBJ databases">
        <title>Description of novel Gluconobacter species.</title>
        <authorList>
            <person name="Cleenwerck I."/>
            <person name="Cnockaert M."/>
            <person name="Borremans W."/>
            <person name="Wieme A.D."/>
            <person name="De Vuyst L."/>
            <person name="Vandamme P."/>
        </authorList>
    </citation>
    <scope>NUCLEOTIDE SEQUENCE</scope>
    <source>
        <strain evidence="3">LMG 27748</strain>
    </source>
</reference>
<keyword evidence="2" id="KW-0812">Transmembrane</keyword>
<evidence type="ECO:0000256" key="2">
    <source>
        <dbReference type="SAM" id="Phobius"/>
    </source>
</evidence>
<name>A0ABR9YFK1_9PROT</name>
<evidence type="ECO:0000313" key="4">
    <source>
        <dbReference type="Proteomes" id="UP000630952"/>
    </source>
</evidence>
<feature type="coiled-coil region" evidence="1">
    <location>
        <begin position="15"/>
        <end position="42"/>
    </location>
</feature>
<proteinExistence type="predicted"/>
<protein>
    <submittedName>
        <fullName evidence="3">Uncharacterized protein</fullName>
    </submittedName>
</protein>
<evidence type="ECO:0000256" key="1">
    <source>
        <dbReference type="SAM" id="Coils"/>
    </source>
</evidence>
<keyword evidence="4" id="KW-1185">Reference proteome</keyword>
<comment type="caution">
    <text evidence="3">The sequence shown here is derived from an EMBL/GenBank/DDBJ whole genome shotgun (WGS) entry which is preliminary data.</text>
</comment>
<feature type="transmembrane region" description="Helical" evidence="2">
    <location>
        <begin position="48"/>
        <end position="69"/>
    </location>
</feature>
<reference evidence="3" key="1">
    <citation type="submission" date="2020-04" db="EMBL/GenBank/DDBJ databases">
        <authorList>
            <person name="Sombolestani A."/>
        </authorList>
    </citation>
    <scope>NUCLEOTIDE SEQUENCE</scope>
    <source>
        <strain evidence="3">LMG 27748</strain>
    </source>
</reference>
<sequence length="72" mass="7879">MANPEPGPSLASAVQDLAENDLERLMNEAREAQLENPVEEASLKPPNLLVWAMVAALLVLISIVIHFFWPAS</sequence>
<organism evidence="3 4">
    <name type="scientific">Gluconobacter cerevisiae</name>
    <dbReference type="NCBI Taxonomy" id="1379734"/>
    <lineage>
        <taxon>Bacteria</taxon>
        <taxon>Pseudomonadati</taxon>
        <taxon>Pseudomonadota</taxon>
        <taxon>Alphaproteobacteria</taxon>
        <taxon>Acetobacterales</taxon>
        <taxon>Acetobacteraceae</taxon>
        <taxon>Gluconobacter</taxon>
    </lineage>
</organism>